<dbReference type="AlphaFoldDB" id="A0A6A6GP26"/>
<dbReference type="Pfam" id="PF00795">
    <property type="entry name" value="CN_hydrolase"/>
    <property type="match status" value="1"/>
</dbReference>
<name>A0A6A6GP26_9PEZI</name>
<evidence type="ECO:0000313" key="3">
    <source>
        <dbReference type="EMBL" id="KAF2227378.1"/>
    </source>
</evidence>
<evidence type="ECO:0000256" key="1">
    <source>
        <dbReference type="ARBA" id="ARBA00022801"/>
    </source>
</evidence>
<evidence type="ECO:0000259" key="2">
    <source>
        <dbReference type="PROSITE" id="PS50263"/>
    </source>
</evidence>
<dbReference type="SUPFAM" id="SSF56317">
    <property type="entry name" value="Carbon-nitrogen hydrolase"/>
    <property type="match status" value="1"/>
</dbReference>
<reference evidence="4" key="1">
    <citation type="journal article" date="2020" name="Stud. Mycol.">
        <title>101 Dothideomycetes genomes: A test case for predicting lifestyles and emergence of pathogens.</title>
        <authorList>
            <person name="Haridas S."/>
            <person name="Albert R."/>
            <person name="Binder M."/>
            <person name="Bloem J."/>
            <person name="LaButti K."/>
            <person name="Salamov A."/>
            <person name="Andreopoulos B."/>
            <person name="Baker S."/>
            <person name="Barry K."/>
            <person name="Bills G."/>
            <person name="Bluhm B."/>
            <person name="Cannon C."/>
            <person name="Castanera R."/>
            <person name="Culley D."/>
            <person name="Daum C."/>
            <person name="Ezra D."/>
            <person name="Gonzalez J."/>
            <person name="Henrissat B."/>
            <person name="Kuo A."/>
            <person name="Liang C."/>
            <person name="Lipzen A."/>
            <person name="Lutzoni F."/>
            <person name="Magnuson J."/>
            <person name="Mondo S."/>
            <person name="Nolan M."/>
            <person name="Ohm R."/>
            <person name="Pangilinan J."/>
            <person name="Park H.-J."/>
            <person name="Ramirez L."/>
            <person name="Alfaro M."/>
            <person name="Sun H."/>
            <person name="Tritt A."/>
            <person name="Yoshinaga Y."/>
            <person name="Zwiers L.-H."/>
            <person name="Turgeon B."/>
            <person name="Goodwin S."/>
            <person name="Spatafora J."/>
            <person name="Crous P."/>
            <person name="Grigoriev I."/>
        </authorList>
    </citation>
    <scope>NUCLEOTIDE SEQUENCE [LARGE SCALE GENOMIC DNA]</scope>
    <source>
        <strain evidence="4">CECT 20119</strain>
    </source>
</reference>
<keyword evidence="1 3" id="KW-0378">Hydrolase</keyword>
<evidence type="ECO:0000313" key="4">
    <source>
        <dbReference type="Proteomes" id="UP000799538"/>
    </source>
</evidence>
<dbReference type="PANTHER" id="PTHR43674:SF12">
    <property type="entry name" value="NITRILASE C965.09-RELATED"/>
    <property type="match status" value="1"/>
</dbReference>
<protein>
    <submittedName>
        <fullName evidence="3">N-carbamoyl-D-amino acid hydrolase</fullName>
    </submittedName>
</protein>
<feature type="domain" description="CN hydrolase" evidence="2">
    <location>
        <begin position="5"/>
        <end position="313"/>
    </location>
</feature>
<sequence>MSRPLRIAAAQIGAIDATTPRPAVLSRLLALLSSAAAQSIRLVIFPEIALTTFFPRYLLTPTELDTYFETSDPLTSPNTAPIFRSAHDKNIDVVLGYAERDEQGRGWNTCVYYSASQDKVLSKYRKVHLPGTVEPFEDPDAINQLEKRYFTPGDLGFRAFRAPGLVEGAVKKGDLQKALMEGRELQTEGRGDAILGMLICNDRRWPEAWRVLTLQGAEVVVFGYNTGANMGHLWGSKPMPKEEAEREALFHSRLVQQANSYQNACWSVSAARCGMDDGKYELIAGSAIVSPEGHVVAEAKTKGDELVVAEIDLADCRQGKEKTFDYKRHRRIEHYGLIASQTGVVEPELL</sequence>
<gene>
    <name evidence="3" type="ORF">BDZ85DRAFT_300062</name>
</gene>
<dbReference type="OrthoDB" id="10250282at2759"/>
<dbReference type="PROSITE" id="PS50263">
    <property type="entry name" value="CN_HYDROLASE"/>
    <property type="match status" value="1"/>
</dbReference>
<accession>A0A6A6GP26</accession>
<dbReference type="Proteomes" id="UP000799538">
    <property type="component" value="Unassembled WGS sequence"/>
</dbReference>
<dbReference type="InterPro" id="IPR003010">
    <property type="entry name" value="C-N_Hydrolase"/>
</dbReference>
<proteinExistence type="predicted"/>
<dbReference type="EMBL" id="ML992501">
    <property type="protein sequence ID" value="KAF2227378.1"/>
    <property type="molecule type" value="Genomic_DNA"/>
</dbReference>
<organism evidence="3 4">
    <name type="scientific">Elsinoe ampelina</name>
    <dbReference type="NCBI Taxonomy" id="302913"/>
    <lineage>
        <taxon>Eukaryota</taxon>
        <taxon>Fungi</taxon>
        <taxon>Dikarya</taxon>
        <taxon>Ascomycota</taxon>
        <taxon>Pezizomycotina</taxon>
        <taxon>Dothideomycetes</taxon>
        <taxon>Dothideomycetidae</taxon>
        <taxon>Myriangiales</taxon>
        <taxon>Elsinoaceae</taxon>
        <taxon>Elsinoe</taxon>
    </lineage>
</organism>
<dbReference type="PANTHER" id="PTHR43674">
    <property type="entry name" value="NITRILASE C965.09-RELATED"/>
    <property type="match status" value="1"/>
</dbReference>
<dbReference type="GO" id="GO:0016811">
    <property type="term" value="F:hydrolase activity, acting on carbon-nitrogen (but not peptide) bonds, in linear amides"/>
    <property type="evidence" value="ECO:0007669"/>
    <property type="project" value="TreeGrafter"/>
</dbReference>
<keyword evidence="4" id="KW-1185">Reference proteome</keyword>
<dbReference type="Gene3D" id="3.60.110.10">
    <property type="entry name" value="Carbon-nitrogen hydrolase"/>
    <property type="match status" value="1"/>
</dbReference>
<dbReference type="InterPro" id="IPR036526">
    <property type="entry name" value="C-N_Hydrolase_sf"/>
</dbReference>
<dbReference type="InterPro" id="IPR050345">
    <property type="entry name" value="Aliph_Amidase/BUP"/>
</dbReference>